<feature type="transmembrane region" description="Helical" evidence="6">
    <location>
        <begin position="388"/>
        <end position="411"/>
    </location>
</feature>
<feature type="transmembrane region" description="Helical" evidence="6">
    <location>
        <begin position="475"/>
        <end position="492"/>
    </location>
</feature>
<dbReference type="Proteomes" id="UP000199139">
    <property type="component" value="Unassembled WGS sequence"/>
</dbReference>
<dbReference type="NCBIfam" id="TIGR00360">
    <property type="entry name" value="ComEC_N-term"/>
    <property type="match status" value="1"/>
</dbReference>
<dbReference type="InterPro" id="IPR004477">
    <property type="entry name" value="ComEC_N"/>
</dbReference>
<evidence type="ECO:0000256" key="3">
    <source>
        <dbReference type="ARBA" id="ARBA00022692"/>
    </source>
</evidence>
<evidence type="ECO:0000313" key="9">
    <source>
        <dbReference type="EMBL" id="SFS41744.1"/>
    </source>
</evidence>
<evidence type="ECO:0000313" key="10">
    <source>
        <dbReference type="Proteomes" id="UP000199139"/>
    </source>
</evidence>
<accession>A0A1I6PNI6</accession>
<dbReference type="Gene3D" id="3.60.15.10">
    <property type="entry name" value="Ribonuclease Z/Hydroxyacylglutathione hydrolase-like"/>
    <property type="match status" value="1"/>
</dbReference>
<feature type="transmembrane region" description="Helical" evidence="6">
    <location>
        <begin position="418"/>
        <end position="440"/>
    </location>
</feature>
<dbReference type="InterPro" id="IPR004797">
    <property type="entry name" value="Competence_ComEC/Rec2"/>
</dbReference>
<feature type="transmembrane region" description="Helical" evidence="6">
    <location>
        <begin position="225"/>
        <end position="248"/>
    </location>
</feature>
<organism evidence="9 10">
    <name type="scientific">Halolactibacillus miurensis</name>
    <dbReference type="NCBI Taxonomy" id="306541"/>
    <lineage>
        <taxon>Bacteria</taxon>
        <taxon>Bacillati</taxon>
        <taxon>Bacillota</taxon>
        <taxon>Bacilli</taxon>
        <taxon>Bacillales</taxon>
        <taxon>Bacillaceae</taxon>
        <taxon>Halolactibacillus</taxon>
    </lineage>
</organism>
<evidence type="ECO:0000313" key="8">
    <source>
        <dbReference type="EMBL" id="GEM03729.1"/>
    </source>
</evidence>
<evidence type="ECO:0000313" key="11">
    <source>
        <dbReference type="Proteomes" id="UP000321773"/>
    </source>
</evidence>
<dbReference type="PANTHER" id="PTHR30619">
    <property type="entry name" value="DNA INTERNALIZATION/COMPETENCE PROTEIN COMEC/REC2"/>
    <property type="match status" value="1"/>
</dbReference>
<sequence length="753" mass="86176">MTHRLYLLVPMSLITVGLTSMSVSFLLATMIVTSSLVFLLFFRYLSLLEVLVFLGVFVVIFFRFTDAFEPSLVVYQQDLKETIIGEVTQVKHQEIAYQRFLVTPESQSSNILVTHFDSIDFDLVPGQRLRLQLTFESPEQPQNPGMFDYDRYLLTENVTAKAVAQKIDYEGEAFFTPVFAYRLTFLDWLQKQLSETSFGLVSALVLGERSLLDDSFKELFTRWHLTHLLAISGLHVGLMVHILSLFLSRIGRLSKETMRLVLMLVFICFPFIAGGTPSVFRASLVGLLGYLALVIRTKVSTLDALSFVFLLLMIIKPHWLYQLGFQYSFLVTFSLVLSRPILLRIHKPLLSLTFITFLSFFITLPLQLSKFYSVNLFSLFINPLVNLLFSFLIIPLCFGMVIIALFIPVLLPVVDGILAMTFNGLFFVLTEIDRLFYLPFVTGKPHMFHLILYVIILFLLLRAVDQTDYKKAGRYGWVIVLTVSMIKAMPYLNPYGQVTQLSIGQANALVIELPHRQGVYLYDIGATTGNDYVEVTDEAYTRVVKPFLHYRGIHRINGVFLSHSHQDHIGSLPFLIEDFRVDRIYINAFFDQASVLPGIDYTILEANQRYQMNHHDFDVVLPTHLQDDPNDESMVIHTTFGPLSFLLTGDISAQQEQVFIKRYPNKQVDVLMVAHHGSQTSTDERLLKQFTPLYAVISAGLDNSFKHPHPAVIERLNDYNVAVFRTDIDGAVIYRFHKRKGTYTWDKTTTVKK</sequence>
<dbReference type="SMART" id="SM00849">
    <property type="entry name" value="Lactamase_B"/>
    <property type="match status" value="1"/>
</dbReference>
<feature type="transmembrane region" description="Helical" evidence="6">
    <location>
        <begin position="446"/>
        <end position="463"/>
    </location>
</feature>
<dbReference type="OrthoDB" id="9761531at2"/>
<gene>
    <name evidence="8" type="primary">comEC</name>
    <name evidence="8" type="ORF">HMI01_07170</name>
    <name evidence="9" type="ORF">SAMN05421668_102100</name>
</gene>
<evidence type="ECO:0000256" key="6">
    <source>
        <dbReference type="SAM" id="Phobius"/>
    </source>
</evidence>
<dbReference type="GO" id="GO:0005886">
    <property type="term" value="C:plasma membrane"/>
    <property type="evidence" value="ECO:0007669"/>
    <property type="project" value="UniProtKB-SubCell"/>
</dbReference>
<dbReference type="GO" id="GO:0030420">
    <property type="term" value="P:establishment of competence for transformation"/>
    <property type="evidence" value="ECO:0007669"/>
    <property type="project" value="InterPro"/>
</dbReference>
<dbReference type="InterPro" id="IPR052159">
    <property type="entry name" value="Competence_DNA_uptake"/>
</dbReference>
<feature type="transmembrane region" description="Helical" evidence="6">
    <location>
        <begin position="7"/>
        <end position="32"/>
    </location>
</feature>
<dbReference type="SUPFAM" id="SSF56281">
    <property type="entry name" value="Metallo-hydrolase/oxidoreductase"/>
    <property type="match status" value="1"/>
</dbReference>
<dbReference type="PANTHER" id="PTHR30619:SF7">
    <property type="entry name" value="BETA-LACTAMASE DOMAIN PROTEIN"/>
    <property type="match status" value="1"/>
</dbReference>
<dbReference type="NCBIfam" id="TIGR00361">
    <property type="entry name" value="ComEC_Rec2"/>
    <property type="match status" value="1"/>
</dbReference>
<dbReference type="EMBL" id="FPAI01000002">
    <property type="protein sequence ID" value="SFS41744.1"/>
    <property type="molecule type" value="Genomic_DNA"/>
</dbReference>
<proteinExistence type="predicted"/>
<keyword evidence="4 6" id="KW-1133">Transmembrane helix</keyword>
<evidence type="ECO:0000256" key="2">
    <source>
        <dbReference type="ARBA" id="ARBA00022475"/>
    </source>
</evidence>
<dbReference type="InterPro" id="IPR036866">
    <property type="entry name" value="RibonucZ/Hydroxyglut_hydro"/>
</dbReference>
<dbReference type="Pfam" id="PF00753">
    <property type="entry name" value="Lactamase_B"/>
    <property type="match status" value="1"/>
</dbReference>
<evidence type="ECO:0000259" key="7">
    <source>
        <dbReference type="SMART" id="SM00849"/>
    </source>
</evidence>
<feature type="transmembrane region" description="Helical" evidence="6">
    <location>
        <begin position="319"/>
        <end position="337"/>
    </location>
</feature>
<feature type="transmembrane region" description="Helical" evidence="6">
    <location>
        <begin position="260"/>
        <end position="280"/>
    </location>
</feature>
<name>A0A1I6PNI6_9BACI</name>
<keyword evidence="2" id="KW-1003">Cell membrane</keyword>
<keyword evidence="11" id="KW-1185">Reference proteome</keyword>
<comment type="subcellular location">
    <subcellularLocation>
        <location evidence="1">Cell membrane</location>
        <topology evidence="1">Multi-pass membrane protein</topology>
    </subcellularLocation>
</comment>
<dbReference type="CDD" id="cd07731">
    <property type="entry name" value="ComA-like_MBL-fold"/>
    <property type="match status" value="1"/>
</dbReference>
<feature type="transmembrane region" description="Helical" evidence="6">
    <location>
        <begin position="349"/>
        <end position="368"/>
    </location>
</feature>
<evidence type="ECO:0000256" key="5">
    <source>
        <dbReference type="ARBA" id="ARBA00023136"/>
    </source>
</evidence>
<dbReference type="EMBL" id="BJWJ01000005">
    <property type="protein sequence ID" value="GEM03729.1"/>
    <property type="molecule type" value="Genomic_DNA"/>
</dbReference>
<dbReference type="RefSeq" id="WP_089852823.1">
    <property type="nucleotide sequence ID" value="NZ_BJWJ01000005.1"/>
</dbReference>
<dbReference type="AlphaFoldDB" id="A0A1I6PNI6"/>
<protein>
    <submittedName>
        <fullName evidence="8">ComE operon protein 3</fullName>
    </submittedName>
    <submittedName>
        <fullName evidence="9">Competence protein ComEC</fullName>
    </submittedName>
</protein>
<keyword evidence="3 6" id="KW-0812">Transmembrane</keyword>
<keyword evidence="5 6" id="KW-0472">Membrane</keyword>
<feature type="transmembrane region" description="Helical" evidence="6">
    <location>
        <begin position="38"/>
        <end position="62"/>
    </location>
</feature>
<dbReference type="InterPro" id="IPR001279">
    <property type="entry name" value="Metallo-B-lactamas"/>
</dbReference>
<dbReference type="STRING" id="306541.SAMN05421668_102100"/>
<dbReference type="Proteomes" id="UP000321773">
    <property type="component" value="Unassembled WGS sequence"/>
</dbReference>
<reference evidence="8 11" key="2">
    <citation type="submission" date="2019-07" db="EMBL/GenBank/DDBJ databases">
        <title>Whole genome shotgun sequence of Halolactibacillus miurensis NBRC 100873.</title>
        <authorList>
            <person name="Hosoyama A."/>
            <person name="Uohara A."/>
            <person name="Ohji S."/>
            <person name="Ichikawa N."/>
        </authorList>
    </citation>
    <scope>NUCLEOTIDE SEQUENCE [LARGE SCALE GENOMIC DNA]</scope>
    <source>
        <strain evidence="8 11">NBRC 100873</strain>
    </source>
</reference>
<dbReference type="InterPro" id="IPR025405">
    <property type="entry name" value="DUF4131"/>
</dbReference>
<evidence type="ECO:0000256" key="4">
    <source>
        <dbReference type="ARBA" id="ARBA00022989"/>
    </source>
</evidence>
<evidence type="ECO:0000256" key="1">
    <source>
        <dbReference type="ARBA" id="ARBA00004651"/>
    </source>
</evidence>
<dbReference type="InterPro" id="IPR035681">
    <property type="entry name" value="ComA-like_MBL"/>
</dbReference>
<feature type="domain" description="Metallo-beta-lactamase" evidence="7">
    <location>
        <begin position="505"/>
        <end position="701"/>
    </location>
</feature>
<dbReference type="Pfam" id="PF03772">
    <property type="entry name" value="Competence"/>
    <property type="match status" value="1"/>
</dbReference>
<reference evidence="9 10" key="1">
    <citation type="submission" date="2016-10" db="EMBL/GenBank/DDBJ databases">
        <authorList>
            <person name="de Groot N.N."/>
        </authorList>
    </citation>
    <scope>NUCLEOTIDE SEQUENCE [LARGE SCALE GENOMIC DNA]</scope>
    <source>
        <strain evidence="9 10">DSM 17074</strain>
    </source>
</reference>
<dbReference type="Pfam" id="PF13567">
    <property type="entry name" value="DUF4131"/>
    <property type="match status" value="1"/>
</dbReference>